<evidence type="ECO:0000256" key="1">
    <source>
        <dbReference type="ARBA" id="ARBA00022747"/>
    </source>
</evidence>
<reference evidence="3" key="1">
    <citation type="submission" date="2022-01" db="EMBL/GenBank/DDBJ databases">
        <title>Colwellia maritima, isolated from seawater.</title>
        <authorList>
            <person name="Kristyanto S."/>
            <person name="Jung J."/>
            <person name="Jeon C.O."/>
        </authorList>
    </citation>
    <scope>NUCLEOTIDE SEQUENCE</scope>
    <source>
        <strain evidence="3">MSW7</strain>
    </source>
</reference>
<accession>A0ABS9WYI0</accession>
<dbReference type="EMBL" id="JAKKSL010000001">
    <property type="protein sequence ID" value="MCI2283026.1"/>
    <property type="molecule type" value="Genomic_DNA"/>
</dbReference>
<name>A0ABS9WYI0_9GAMM</name>
<dbReference type="RefSeq" id="WP_242284170.1">
    <property type="nucleotide sequence ID" value="NZ_JAKKSL010000001.1"/>
</dbReference>
<keyword evidence="2" id="KW-0238">DNA-binding</keyword>
<proteinExistence type="predicted"/>
<dbReference type="InterPro" id="IPR051212">
    <property type="entry name" value="Type-I_RE_S_subunit"/>
</dbReference>
<gene>
    <name evidence="3" type="ORF">L3081_05965</name>
</gene>
<organism evidence="3 4">
    <name type="scientific">Colwellia maritima</name>
    <dbReference type="NCBI Taxonomy" id="2912588"/>
    <lineage>
        <taxon>Bacteria</taxon>
        <taxon>Pseudomonadati</taxon>
        <taxon>Pseudomonadota</taxon>
        <taxon>Gammaproteobacteria</taxon>
        <taxon>Alteromonadales</taxon>
        <taxon>Colwelliaceae</taxon>
        <taxon>Colwellia</taxon>
    </lineage>
</organism>
<dbReference type="PANTHER" id="PTHR43140">
    <property type="entry name" value="TYPE-1 RESTRICTION ENZYME ECOKI SPECIFICITY PROTEIN"/>
    <property type="match status" value="1"/>
</dbReference>
<evidence type="ECO:0000313" key="3">
    <source>
        <dbReference type="EMBL" id="MCI2283026.1"/>
    </source>
</evidence>
<keyword evidence="4" id="KW-1185">Reference proteome</keyword>
<protein>
    <recommendedName>
        <fullName evidence="5">Restriction endonuclease subunit S</fullName>
    </recommendedName>
</protein>
<evidence type="ECO:0008006" key="5">
    <source>
        <dbReference type="Google" id="ProtNLM"/>
    </source>
</evidence>
<evidence type="ECO:0000313" key="4">
    <source>
        <dbReference type="Proteomes" id="UP001139646"/>
    </source>
</evidence>
<keyword evidence="1" id="KW-0680">Restriction system</keyword>
<dbReference type="PANTHER" id="PTHR43140:SF1">
    <property type="entry name" value="TYPE I RESTRICTION ENZYME ECOKI SPECIFICITY SUBUNIT"/>
    <property type="match status" value="1"/>
</dbReference>
<evidence type="ECO:0000256" key="2">
    <source>
        <dbReference type="ARBA" id="ARBA00023125"/>
    </source>
</evidence>
<dbReference type="Gene3D" id="3.90.220.20">
    <property type="entry name" value="DNA methylase specificity domains"/>
    <property type="match status" value="1"/>
</dbReference>
<dbReference type="SUPFAM" id="SSF116734">
    <property type="entry name" value="DNA methylase specificity domain"/>
    <property type="match status" value="1"/>
</dbReference>
<dbReference type="InterPro" id="IPR044946">
    <property type="entry name" value="Restrct_endonuc_typeI_TRD_sf"/>
</dbReference>
<comment type="caution">
    <text evidence="3">The sequence shown here is derived from an EMBL/GenBank/DDBJ whole genome shotgun (WGS) entry which is preliminary data.</text>
</comment>
<dbReference type="Proteomes" id="UP001139646">
    <property type="component" value="Unassembled WGS sequence"/>
</dbReference>
<sequence>MSELPKGWVNAKIKDVSIKCVQNKPNDEDKLVYVDIGSINRKLKVIENPQHLKGIDAPSRARKRINTNDVLVSLTRPNLNAIAHVPKDFDEQYASTGFEVIKSVGVDSRYLFALVKTQNFINAISGVVQGALYPKQLNRLMFKIMSFH</sequence>